<name>A0A2S4U9G0_9BASI</name>
<protein>
    <submittedName>
        <fullName evidence="1">Uncharacterized protein</fullName>
    </submittedName>
</protein>
<keyword evidence="2" id="KW-1185">Reference proteome</keyword>
<evidence type="ECO:0000313" key="2">
    <source>
        <dbReference type="Proteomes" id="UP000239156"/>
    </source>
</evidence>
<reference evidence="1" key="1">
    <citation type="submission" date="2017-12" db="EMBL/GenBank/DDBJ databases">
        <title>Gene loss provides genomic basis for host adaptation in cereal stripe rust fungi.</title>
        <authorList>
            <person name="Xia C."/>
        </authorList>
    </citation>
    <scope>NUCLEOTIDE SEQUENCE [LARGE SCALE GENOMIC DNA]</scope>
    <source>
        <strain evidence="1">93-210</strain>
    </source>
</reference>
<proteinExistence type="predicted"/>
<dbReference type="VEuPathDB" id="FungiDB:PSTT_17129"/>
<organism evidence="1 2">
    <name type="scientific">Puccinia striiformis</name>
    <dbReference type="NCBI Taxonomy" id="27350"/>
    <lineage>
        <taxon>Eukaryota</taxon>
        <taxon>Fungi</taxon>
        <taxon>Dikarya</taxon>
        <taxon>Basidiomycota</taxon>
        <taxon>Pucciniomycotina</taxon>
        <taxon>Pucciniomycetes</taxon>
        <taxon>Pucciniales</taxon>
        <taxon>Pucciniaceae</taxon>
        <taxon>Puccinia</taxon>
    </lineage>
</organism>
<dbReference type="EMBL" id="PKSL01000483">
    <property type="protein sequence ID" value="POV93903.1"/>
    <property type="molecule type" value="Genomic_DNA"/>
</dbReference>
<dbReference type="VEuPathDB" id="FungiDB:PSHT_11606"/>
<dbReference type="AlphaFoldDB" id="A0A2S4U9G0"/>
<gene>
    <name evidence="1" type="ORF">PSTT_17129</name>
</gene>
<comment type="caution">
    <text evidence="1">The sequence shown here is derived from an EMBL/GenBank/DDBJ whole genome shotgun (WGS) entry which is preliminary data.</text>
</comment>
<accession>A0A2S4U9G0</accession>
<sequence>MKFSPKSISNGARTIKALNLSLLSILLDQGFISSLTRGTTKAPDPGRTTRLRAAKLVRPSLRVYRIGTFDSLLSQQLTLGEICVVRSIDGQFLWRLGKHSTFDNQQSIEVICRVSS</sequence>
<evidence type="ECO:0000313" key="1">
    <source>
        <dbReference type="EMBL" id="POV93903.1"/>
    </source>
</evidence>
<dbReference type="Proteomes" id="UP000239156">
    <property type="component" value="Unassembled WGS sequence"/>
</dbReference>